<proteinExistence type="predicted"/>
<keyword evidence="2" id="KW-0479">Metal-binding</keyword>
<evidence type="ECO:0000259" key="8">
    <source>
        <dbReference type="PROSITE" id="PS50171"/>
    </source>
</evidence>
<gene>
    <name evidence="9" type="ORF">GOMPHAMPRED_001892</name>
</gene>
<dbReference type="EMBL" id="CAJPDQ010000015">
    <property type="protein sequence ID" value="CAF9919833.1"/>
    <property type="molecule type" value="Genomic_DNA"/>
</dbReference>
<dbReference type="Pfam" id="PF06220">
    <property type="entry name" value="zf-U1"/>
    <property type="match status" value="1"/>
</dbReference>
<evidence type="ECO:0000256" key="7">
    <source>
        <dbReference type="SAM" id="MobiDB-lite"/>
    </source>
</evidence>
<dbReference type="Gene3D" id="3.30.160.60">
    <property type="entry name" value="Classic Zinc Finger"/>
    <property type="match status" value="1"/>
</dbReference>
<dbReference type="PANTHER" id="PTHR13173">
    <property type="entry name" value="WW DOMAIN BINDING PROTEIN 4"/>
    <property type="match status" value="1"/>
</dbReference>
<comment type="caution">
    <text evidence="9">The sequence shown here is derived from an EMBL/GenBank/DDBJ whole genome shotgun (WGS) entry which is preliminary data.</text>
</comment>
<dbReference type="SUPFAM" id="SSF57667">
    <property type="entry name" value="beta-beta-alpha zinc fingers"/>
    <property type="match status" value="1"/>
</dbReference>
<feature type="compositionally biased region" description="Basic and acidic residues" evidence="7">
    <location>
        <begin position="216"/>
        <end position="231"/>
    </location>
</feature>
<dbReference type="GO" id="GO:0071011">
    <property type="term" value="C:precatalytic spliceosome"/>
    <property type="evidence" value="ECO:0007669"/>
    <property type="project" value="TreeGrafter"/>
</dbReference>
<evidence type="ECO:0000313" key="10">
    <source>
        <dbReference type="Proteomes" id="UP000664169"/>
    </source>
</evidence>
<keyword evidence="6" id="KW-0175">Coiled coil</keyword>
<evidence type="ECO:0000313" key="9">
    <source>
        <dbReference type="EMBL" id="CAF9919833.1"/>
    </source>
</evidence>
<dbReference type="InterPro" id="IPR013085">
    <property type="entry name" value="U1-CZ_Znf_C2H2"/>
</dbReference>
<evidence type="ECO:0000256" key="4">
    <source>
        <dbReference type="ARBA" id="ARBA00022833"/>
    </source>
</evidence>
<keyword evidence="5" id="KW-0539">Nucleus</keyword>
<dbReference type="PANTHER" id="PTHR13173:SF10">
    <property type="entry name" value="WW DOMAIN-BINDING PROTEIN 4"/>
    <property type="match status" value="1"/>
</dbReference>
<feature type="coiled-coil region" evidence="6">
    <location>
        <begin position="37"/>
        <end position="71"/>
    </location>
</feature>
<organism evidence="9 10">
    <name type="scientific">Gomphillus americanus</name>
    <dbReference type="NCBI Taxonomy" id="1940652"/>
    <lineage>
        <taxon>Eukaryota</taxon>
        <taxon>Fungi</taxon>
        <taxon>Dikarya</taxon>
        <taxon>Ascomycota</taxon>
        <taxon>Pezizomycotina</taxon>
        <taxon>Lecanoromycetes</taxon>
        <taxon>OSLEUM clade</taxon>
        <taxon>Ostropomycetidae</taxon>
        <taxon>Ostropales</taxon>
        <taxon>Graphidaceae</taxon>
        <taxon>Gomphilloideae</taxon>
        <taxon>Gomphillus</taxon>
    </lineage>
</organism>
<dbReference type="InterPro" id="IPR003604">
    <property type="entry name" value="Matrin/U1-like-C_Znf_C2H2"/>
</dbReference>
<evidence type="ECO:0000256" key="6">
    <source>
        <dbReference type="SAM" id="Coils"/>
    </source>
</evidence>
<evidence type="ECO:0000256" key="1">
    <source>
        <dbReference type="ARBA" id="ARBA00004123"/>
    </source>
</evidence>
<dbReference type="InterPro" id="IPR040023">
    <property type="entry name" value="WBP4"/>
</dbReference>
<feature type="domain" description="Matrin-type" evidence="8">
    <location>
        <begin position="11"/>
        <end position="42"/>
    </location>
</feature>
<feature type="region of interest" description="Disordered" evidence="7">
    <location>
        <begin position="144"/>
        <end position="296"/>
    </location>
</feature>
<dbReference type="GO" id="GO:0003723">
    <property type="term" value="F:RNA binding"/>
    <property type="evidence" value="ECO:0007669"/>
    <property type="project" value="TreeGrafter"/>
</dbReference>
<protein>
    <recommendedName>
        <fullName evidence="8">Matrin-type domain-containing protein</fullName>
    </recommendedName>
</protein>
<dbReference type="PROSITE" id="PS50171">
    <property type="entry name" value="ZF_MATRIN"/>
    <property type="match status" value="1"/>
</dbReference>
<comment type="subcellular location">
    <subcellularLocation>
        <location evidence="1">Nucleus</location>
    </subcellularLocation>
</comment>
<keyword evidence="10" id="KW-1185">Reference proteome</keyword>
<accession>A0A8H3F8S1</accession>
<dbReference type="GO" id="GO:0000398">
    <property type="term" value="P:mRNA splicing, via spliceosome"/>
    <property type="evidence" value="ECO:0007669"/>
    <property type="project" value="InterPro"/>
</dbReference>
<dbReference type="Proteomes" id="UP000664169">
    <property type="component" value="Unassembled WGS sequence"/>
</dbReference>
<reference evidence="9" key="1">
    <citation type="submission" date="2021-03" db="EMBL/GenBank/DDBJ databases">
        <authorList>
            <person name="Tagirdzhanova G."/>
        </authorList>
    </citation>
    <scope>NUCLEOTIDE SEQUENCE</scope>
</reference>
<feature type="compositionally biased region" description="Basic residues" evidence="7">
    <location>
        <begin position="286"/>
        <end position="296"/>
    </location>
</feature>
<dbReference type="AlphaFoldDB" id="A0A8H3F8S1"/>
<evidence type="ECO:0000256" key="2">
    <source>
        <dbReference type="ARBA" id="ARBA00022723"/>
    </source>
</evidence>
<dbReference type="OrthoDB" id="191651at2759"/>
<sequence>MSEYWKSIPKYWCKYCSTYVKDTPLEKTNHEASPRHQGNLKRSLRDLHRNNEKAEREKQYAKVEAARLNGTGPAVGPLSGSGDGKFKTTVNFTRTPAKAANPDDRKRQVAQLAALGVAVPEDFRRENAMVGDWQVTAQKITWDSNAGTKQEEEVDVKPGLNIGVRKRKNEEGEEDLEPAKLEEDKKRPRYGRDLRGLPGNDDDDLNALLESTSRFTRKDEAKIKAEPKKELAEDELIQNQETQELESSTVHVKEEPDETTSLDVATVKRGSDAETQQPSDDIGSIFKKRKRPATKK</sequence>
<dbReference type="GO" id="GO:0008270">
    <property type="term" value="F:zinc ion binding"/>
    <property type="evidence" value="ECO:0007669"/>
    <property type="project" value="UniProtKB-KW"/>
</dbReference>
<keyword evidence="4" id="KW-0862">Zinc</keyword>
<dbReference type="InterPro" id="IPR000690">
    <property type="entry name" value="Matrin/U1-C_Znf_C2H2"/>
</dbReference>
<dbReference type="SMART" id="SM00451">
    <property type="entry name" value="ZnF_U1"/>
    <property type="match status" value="1"/>
</dbReference>
<name>A0A8H3F8S1_9LECA</name>
<evidence type="ECO:0000256" key="3">
    <source>
        <dbReference type="ARBA" id="ARBA00022771"/>
    </source>
</evidence>
<feature type="compositionally biased region" description="Polar residues" evidence="7">
    <location>
        <begin position="237"/>
        <end position="250"/>
    </location>
</feature>
<evidence type="ECO:0000256" key="5">
    <source>
        <dbReference type="ARBA" id="ARBA00023242"/>
    </source>
</evidence>
<feature type="compositionally biased region" description="Basic and acidic residues" evidence="7">
    <location>
        <begin position="177"/>
        <end position="195"/>
    </location>
</feature>
<keyword evidence="3" id="KW-0863">Zinc-finger</keyword>
<dbReference type="InterPro" id="IPR036236">
    <property type="entry name" value="Znf_C2H2_sf"/>
</dbReference>